<feature type="signal peptide" evidence="1">
    <location>
        <begin position="1"/>
        <end position="33"/>
    </location>
</feature>
<dbReference type="Proteomes" id="UP000069241">
    <property type="component" value="Chromosome"/>
</dbReference>
<keyword evidence="2" id="KW-0648">Protein biosynthesis</keyword>
<keyword evidence="1" id="KW-0732">Signal</keyword>
<organism evidence="2 3">
    <name type="scientific">Desulfovibrio fairfieldensis</name>
    <dbReference type="NCBI Taxonomy" id="44742"/>
    <lineage>
        <taxon>Bacteria</taxon>
        <taxon>Pseudomonadati</taxon>
        <taxon>Thermodesulfobacteriota</taxon>
        <taxon>Desulfovibrionia</taxon>
        <taxon>Desulfovibrionales</taxon>
        <taxon>Desulfovibrionaceae</taxon>
        <taxon>Desulfovibrio</taxon>
    </lineage>
</organism>
<name>A0A120KM09_9BACT</name>
<dbReference type="KEGG" id="dfi:AXF13_07655"/>
<keyword evidence="3" id="KW-1185">Reference proteome</keyword>
<reference evidence="3" key="1">
    <citation type="submission" date="2016-02" db="EMBL/GenBank/DDBJ databases">
        <authorList>
            <person name="Holder M.E."/>
            <person name="Ajami N.J."/>
            <person name="Petrosino J.F."/>
        </authorList>
    </citation>
    <scope>NUCLEOTIDE SEQUENCE [LARGE SCALE GENOMIC DNA]</scope>
    <source>
        <strain evidence="3">CCUG 45958</strain>
    </source>
</reference>
<proteinExistence type="predicted"/>
<evidence type="ECO:0000313" key="2">
    <source>
        <dbReference type="EMBL" id="AMD90001.1"/>
    </source>
</evidence>
<feature type="chain" id="PRO_5007167229" evidence="1">
    <location>
        <begin position="34"/>
        <end position="255"/>
    </location>
</feature>
<protein>
    <submittedName>
        <fullName evidence="2">Translation initiation factor 2</fullName>
    </submittedName>
</protein>
<sequence>MAVMNRTTRPLLPPLAAFLLAALCLLSPRPADALSVSKSLPLYARDMEFYYQNKRPEVLPGILRSFDGQGVLAQGEKRLMVAAFLAEVLRDDPSARPLLLPPQDGLSQDGRRTLAWVAHLAGLPDETALLGELLSPDDAPLLAQIQSSPASLARWDIYAEKSVLQMYWAAFLASGKVGYLDAIIDAALRYARLNAGGRQNEASFPVCAAAAASLYELAPRHAVVRSRLEQALQGRTGPEADTLRIILRQQRPAGF</sequence>
<dbReference type="EMBL" id="CP014229">
    <property type="protein sequence ID" value="AMD90001.1"/>
    <property type="molecule type" value="Genomic_DNA"/>
</dbReference>
<dbReference type="STRING" id="44742.AXF13_07655"/>
<keyword evidence="2" id="KW-0396">Initiation factor</keyword>
<dbReference type="GO" id="GO:0003743">
    <property type="term" value="F:translation initiation factor activity"/>
    <property type="evidence" value="ECO:0007669"/>
    <property type="project" value="UniProtKB-KW"/>
</dbReference>
<dbReference type="AlphaFoldDB" id="A0A120KM09"/>
<accession>A0A120KM09</accession>
<evidence type="ECO:0000256" key="1">
    <source>
        <dbReference type="SAM" id="SignalP"/>
    </source>
</evidence>
<gene>
    <name evidence="2" type="ORF">AXF13_07655</name>
</gene>
<evidence type="ECO:0000313" key="3">
    <source>
        <dbReference type="Proteomes" id="UP000069241"/>
    </source>
</evidence>